<dbReference type="OrthoDB" id="379669at2157"/>
<evidence type="ECO:0008006" key="5">
    <source>
        <dbReference type="Google" id="ProtNLM"/>
    </source>
</evidence>
<reference evidence="4" key="1">
    <citation type="submission" date="2017-01" db="EMBL/GenBank/DDBJ databases">
        <authorList>
            <person name="Varghese N."/>
            <person name="Submissions S."/>
        </authorList>
    </citation>
    <scope>NUCLEOTIDE SEQUENCE [LARGE SCALE GENOMIC DNA]</scope>
    <source>
        <strain evidence="4">CGMCC 1.7737</strain>
    </source>
</reference>
<proteinExistence type="predicted"/>
<protein>
    <recommendedName>
        <fullName evidence="5">Ribbon-helix-helix protein, copG family</fullName>
    </recommendedName>
</protein>
<evidence type="ECO:0000256" key="1">
    <source>
        <dbReference type="SAM" id="Coils"/>
    </source>
</evidence>
<sequence length="140" mass="16151">MEPLSVRIHNDTAEQYRQEAEKRDISVSSLLREKLNHYEAIRSENEDNQNGDGELRKEREEFLKKSERLKGELNRTQDLLDEKDERIAELQADKQTLNARLSEAQEAQKYANKAREETALRPSESADNNSGGLLARLLGR</sequence>
<feature type="region of interest" description="Disordered" evidence="2">
    <location>
        <begin position="1"/>
        <end position="23"/>
    </location>
</feature>
<accession>A0A1N7FBS7</accession>
<evidence type="ECO:0000313" key="3">
    <source>
        <dbReference type="EMBL" id="SIR97773.1"/>
    </source>
</evidence>
<dbReference type="EMBL" id="FTNO01000008">
    <property type="protein sequence ID" value="SIR97773.1"/>
    <property type="molecule type" value="Genomic_DNA"/>
</dbReference>
<dbReference type="RefSeq" id="WP_076433442.1">
    <property type="nucleotide sequence ID" value="NZ_FTNO01000008.1"/>
</dbReference>
<keyword evidence="1" id="KW-0175">Coiled coil</keyword>
<organism evidence="3 4">
    <name type="scientific">Haladaptatus litoreus</name>
    <dbReference type="NCBI Taxonomy" id="553468"/>
    <lineage>
        <taxon>Archaea</taxon>
        <taxon>Methanobacteriati</taxon>
        <taxon>Methanobacteriota</taxon>
        <taxon>Stenosarchaea group</taxon>
        <taxon>Halobacteria</taxon>
        <taxon>Halobacteriales</taxon>
        <taxon>Haladaptataceae</taxon>
        <taxon>Haladaptatus</taxon>
    </lineage>
</organism>
<name>A0A1N7FBS7_9EURY</name>
<dbReference type="Proteomes" id="UP000186914">
    <property type="component" value="Unassembled WGS sequence"/>
</dbReference>
<feature type="coiled-coil region" evidence="1">
    <location>
        <begin position="59"/>
        <end position="107"/>
    </location>
</feature>
<feature type="compositionally biased region" description="Basic and acidic residues" evidence="2">
    <location>
        <begin position="8"/>
        <end position="23"/>
    </location>
</feature>
<keyword evidence="4" id="KW-1185">Reference proteome</keyword>
<dbReference type="AlphaFoldDB" id="A0A1N7FBS7"/>
<evidence type="ECO:0000313" key="4">
    <source>
        <dbReference type="Proteomes" id="UP000186914"/>
    </source>
</evidence>
<evidence type="ECO:0000256" key="2">
    <source>
        <dbReference type="SAM" id="MobiDB-lite"/>
    </source>
</evidence>
<gene>
    <name evidence="3" type="ORF">SAMN05421858_4918</name>
</gene>
<feature type="region of interest" description="Disordered" evidence="2">
    <location>
        <begin position="107"/>
        <end position="140"/>
    </location>
</feature>